<keyword evidence="1" id="KW-0472">Membrane</keyword>
<evidence type="ECO:0000256" key="1">
    <source>
        <dbReference type="SAM" id="Phobius"/>
    </source>
</evidence>
<organism evidence="2 3">
    <name type="scientific">[Actinobacillus] rossii</name>
    <dbReference type="NCBI Taxonomy" id="123820"/>
    <lineage>
        <taxon>Bacteria</taxon>
        <taxon>Pseudomonadati</taxon>
        <taxon>Pseudomonadota</taxon>
        <taxon>Gammaproteobacteria</taxon>
        <taxon>Pasteurellales</taxon>
        <taxon>Pasteurellaceae</taxon>
    </lineage>
</organism>
<evidence type="ECO:0000313" key="2">
    <source>
        <dbReference type="EMBL" id="SUT93254.1"/>
    </source>
</evidence>
<dbReference type="AlphaFoldDB" id="A0A380TXC4"/>
<dbReference type="Proteomes" id="UP000254649">
    <property type="component" value="Unassembled WGS sequence"/>
</dbReference>
<sequence>MNWINYFLAFGIDYFLLIVFFIFAVVFHDSFLITRVFLIYLLLCFAFSILWGLVGLGIAIMGAINGQ</sequence>
<feature type="transmembrane region" description="Helical" evidence="1">
    <location>
        <begin position="39"/>
        <end position="64"/>
    </location>
</feature>
<gene>
    <name evidence="2" type="ORF">NCTC10801_01936</name>
</gene>
<evidence type="ECO:0000313" key="3">
    <source>
        <dbReference type="Proteomes" id="UP000254649"/>
    </source>
</evidence>
<proteinExistence type="predicted"/>
<feature type="transmembrane region" description="Helical" evidence="1">
    <location>
        <begin position="6"/>
        <end position="27"/>
    </location>
</feature>
<accession>A0A380TXC4</accession>
<keyword evidence="3" id="KW-1185">Reference proteome</keyword>
<protein>
    <submittedName>
        <fullName evidence="2">Uncharacterized protein</fullName>
    </submittedName>
</protein>
<keyword evidence="1" id="KW-0812">Transmembrane</keyword>
<name>A0A380TXC4_9PAST</name>
<keyword evidence="1" id="KW-1133">Transmembrane helix</keyword>
<dbReference type="EMBL" id="UFRQ01000003">
    <property type="protein sequence ID" value="SUT93254.1"/>
    <property type="molecule type" value="Genomic_DNA"/>
</dbReference>
<reference evidence="2 3" key="1">
    <citation type="submission" date="2018-06" db="EMBL/GenBank/DDBJ databases">
        <authorList>
            <consortium name="Pathogen Informatics"/>
            <person name="Doyle S."/>
        </authorList>
    </citation>
    <scope>NUCLEOTIDE SEQUENCE [LARGE SCALE GENOMIC DNA]</scope>
    <source>
        <strain evidence="2 3">NCTC10801</strain>
    </source>
</reference>